<evidence type="ECO:0000256" key="1">
    <source>
        <dbReference type="SAM" id="Phobius"/>
    </source>
</evidence>
<dbReference type="Gene3D" id="3.40.30.10">
    <property type="entry name" value="Glutaredoxin"/>
    <property type="match status" value="1"/>
</dbReference>
<protein>
    <recommendedName>
        <fullName evidence="4">Thioredoxin-related transmembrane protein 2</fullName>
    </recommendedName>
</protein>
<dbReference type="AlphaFoldDB" id="A0A843WB03"/>
<keyword evidence="1" id="KW-0472">Membrane</keyword>
<feature type="transmembrane region" description="Helical" evidence="1">
    <location>
        <begin position="66"/>
        <end position="88"/>
    </location>
</feature>
<keyword evidence="3" id="KW-1185">Reference proteome</keyword>
<sequence>MEAPATPAAAKKPPHPLPWLNLLATEPFYLLHFLVFFSYFVARGSAVEILSSPELHHRLLRRRSTFFLGSAQEIQAILAFLLLAVVKMVKLESWEAFVDDIVFYAKGFLFAVALLINYHLAFCYLVAFLVIFVLSQQPACDDLGDSSQLTPLQLETLLTEGSTSRFWLLILGKNVRTYTFFSCLLCFPERPYAISWQVEFRNQYSSRCVRASRLLPELSITYSNKNISFGIVDLGHFPNAAEIFGISLGGALGTCQLPTYILFDHAVEVTRFPEFTFDSKASTPKITKSNLCRHFELDRLLIDYVSGK</sequence>
<proteinExistence type="predicted"/>
<name>A0A843WB03_COLES</name>
<reference evidence="2" key="1">
    <citation type="submission" date="2017-07" db="EMBL/GenBank/DDBJ databases">
        <title>Taro Niue Genome Assembly and Annotation.</title>
        <authorList>
            <person name="Atibalentja N."/>
            <person name="Keating K."/>
            <person name="Fields C.J."/>
        </authorList>
    </citation>
    <scope>NUCLEOTIDE SEQUENCE</scope>
    <source>
        <strain evidence="2">Niue_2</strain>
        <tissue evidence="2">Leaf</tissue>
    </source>
</reference>
<organism evidence="2 3">
    <name type="scientific">Colocasia esculenta</name>
    <name type="common">Wild taro</name>
    <name type="synonym">Arum esculentum</name>
    <dbReference type="NCBI Taxonomy" id="4460"/>
    <lineage>
        <taxon>Eukaryota</taxon>
        <taxon>Viridiplantae</taxon>
        <taxon>Streptophyta</taxon>
        <taxon>Embryophyta</taxon>
        <taxon>Tracheophyta</taxon>
        <taxon>Spermatophyta</taxon>
        <taxon>Magnoliopsida</taxon>
        <taxon>Liliopsida</taxon>
        <taxon>Araceae</taxon>
        <taxon>Aroideae</taxon>
        <taxon>Colocasieae</taxon>
        <taxon>Colocasia</taxon>
    </lineage>
</organism>
<evidence type="ECO:0000313" key="3">
    <source>
        <dbReference type="Proteomes" id="UP000652761"/>
    </source>
</evidence>
<accession>A0A843WB03</accession>
<evidence type="ECO:0008006" key="4">
    <source>
        <dbReference type="Google" id="ProtNLM"/>
    </source>
</evidence>
<gene>
    <name evidence="2" type="ORF">Taro_035611</name>
</gene>
<keyword evidence="1" id="KW-0812">Transmembrane</keyword>
<evidence type="ECO:0000313" key="2">
    <source>
        <dbReference type="EMBL" id="MQM02841.1"/>
    </source>
</evidence>
<feature type="transmembrane region" description="Helical" evidence="1">
    <location>
        <begin position="28"/>
        <end position="46"/>
    </location>
</feature>
<dbReference type="OrthoDB" id="20229at2759"/>
<dbReference type="Proteomes" id="UP000652761">
    <property type="component" value="Unassembled WGS sequence"/>
</dbReference>
<dbReference type="EMBL" id="NMUH01002927">
    <property type="protein sequence ID" value="MQM02841.1"/>
    <property type="molecule type" value="Genomic_DNA"/>
</dbReference>
<comment type="caution">
    <text evidence="2">The sequence shown here is derived from an EMBL/GenBank/DDBJ whole genome shotgun (WGS) entry which is preliminary data.</text>
</comment>
<feature type="transmembrane region" description="Helical" evidence="1">
    <location>
        <begin position="108"/>
        <end position="134"/>
    </location>
</feature>
<keyword evidence="1" id="KW-1133">Transmembrane helix</keyword>